<feature type="transmembrane region" description="Helical" evidence="9">
    <location>
        <begin position="128"/>
        <end position="149"/>
    </location>
</feature>
<feature type="transmembrane region" description="Helical" evidence="9">
    <location>
        <begin position="176"/>
        <end position="201"/>
    </location>
</feature>
<keyword evidence="6 9" id="KW-1133">Transmembrane helix</keyword>
<keyword evidence="2 9" id="KW-0813">Transport</keyword>
<keyword evidence="3" id="KW-1003">Cell membrane</keyword>
<sequence>MSRGRPVRPRDLTAATGAASADEAGGAGGTSMLNTLIDVAGLGRRSMAWLGTVMGYVAGWGFIATAGLITFDVLARRFLGFSTQATTELSGYALAFGIAWGLAHTLSMRAHVRIDVVVNLFPPRIRHWLHLTSLAFLAVLVGYLFYGAWTLVEESLLFNATDISVIRTPLAIPQGLWAFGIGAFFLLILALLVECLLLILAGRGNEAELLLHSRSYQEEVAEVLEAVGEPIPGEPLPDDPNAPAKTANPEVKP</sequence>
<accession>A0A2S0NFC5</accession>
<dbReference type="KEGG" id="phr:C6569_18410"/>
<proteinExistence type="inferred from homology"/>
<dbReference type="Proteomes" id="UP000237889">
    <property type="component" value="Chromosome"/>
</dbReference>
<dbReference type="GO" id="GO:0015740">
    <property type="term" value="P:C4-dicarboxylate transport"/>
    <property type="evidence" value="ECO:0007669"/>
    <property type="project" value="TreeGrafter"/>
</dbReference>
<organism evidence="12 13">
    <name type="scientific">Phreatobacter cathodiphilus</name>
    <dbReference type="NCBI Taxonomy" id="1868589"/>
    <lineage>
        <taxon>Bacteria</taxon>
        <taxon>Pseudomonadati</taxon>
        <taxon>Pseudomonadota</taxon>
        <taxon>Alphaproteobacteria</taxon>
        <taxon>Hyphomicrobiales</taxon>
        <taxon>Phreatobacteraceae</taxon>
        <taxon>Phreatobacter</taxon>
    </lineage>
</organism>
<evidence type="ECO:0000256" key="4">
    <source>
        <dbReference type="ARBA" id="ARBA00022519"/>
    </source>
</evidence>
<dbReference type="InterPro" id="IPR007387">
    <property type="entry name" value="TRAP_DctQ"/>
</dbReference>
<evidence type="ECO:0000313" key="12">
    <source>
        <dbReference type="EMBL" id="AVO46870.1"/>
    </source>
</evidence>
<dbReference type="OrthoDB" id="6160477at2"/>
<comment type="function">
    <text evidence="9">Part of the tripartite ATP-independent periplasmic (TRAP) transport system.</text>
</comment>
<feature type="region of interest" description="Disordered" evidence="10">
    <location>
        <begin position="229"/>
        <end position="253"/>
    </location>
</feature>
<dbReference type="PANTHER" id="PTHR35011">
    <property type="entry name" value="2,3-DIKETO-L-GULONATE TRAP TRANSPORTER SMALL PERMEASE PROTEIN YIAM"/>
    <property type="match status" value="1"/>
</dbReference>
<evidence type="ECO:0000256" key="5">
    <source>
        <dbReference type="ARBA" id="ARBA00022692"/>
    </source>
</evidence>
<evidence type="ECO:0000256" key="3">
    <source>
        <dbReference type="ARBA" id="ARBA00022475"/>
    </source>
</evidence>
<dbReference type="GO" id="GO:0022857">
    <property type="term" value="F:transmembrane transporter activity"/>
    <property type="evidence" value="ECO:0007669"/>
    <property type="project" value="UniProtKB-UniRule"/>
</dbReference>
<comment type="subunit">
    <text evidence="9">The complex comprises the extracytoplasmic solute receptor protein and the two transmembrane proteins.</text>
</comment>
<dbReference type="PANTHER" id="PTHR35011:SF10">
    <property type="entry name" value="TRAP TRANSPORTER SMALL PERMEASE PROTEIN"/>
    <property type="match status" value="1"/>
</dbReference>
<feature type="transmembrane region" description="Helical" evidence="9">
    <location>
        <begin position="89"/>
        <end position="107"/>
    </location>
</feature>
<dbReference type="GO" id="GO:0005886">
    <property type="term" value="C:plasma membrane"/>
    <property type="evidence" value="ECO:0007669"/>
    <property type="project" value="UniProtKB-SubCell"/>
</dbReference>
<keyword evidence="5 9" id="KW-0812">Transmembrane</keyword>
<comment type="subcellular location">
    <subcellularLocation>
        <location evidence="1 9">Cell inner membrane</location>
        <topology evidence="1 9">Multi-pass membrane protein</topology>
    </subcellularLocation>
</comment>
<dbReference type="InterPro" id="IPR055348">
    <property type="entry name" value="DctQ"/>
</dbReference>
<evidence type="ECO:0000256" key="8">
    <source>
        <dbReference type="ARBA" id="ARBA00038436"/>
    </source>
</evidence>
<evidence type="ECO:0000259" key="11">
    <source>
        <dbReference type="Pfam" id="PF04290"/>
    </source>
</evidence>
<gene>
    <name evidence="12" type="ORF">C6569_18410</name>
</gene>
<evidence type="ECO:0000256" key="1">
    <source>
        <dbReference type="ARBA" id="ARBA00004429"/>
    </source>
</evidence>
<evidence type="ECO:0000256" key="6">
    <source>
        <dbReference type="ARBA" id="ARBA00022989"/>
    </source>
</evidence>
<evidence type="ECO:0000256" key="7">
    <source>
        <dbReference type="ARBA" id="ARBA00023136"/>
    </source>
</evidence>
<dbReference type="AlphaFoldDB" id="A0A2S0NFC5"/>
<evidence type="ECO:0000256" key="9">
    <source>
        <dbReference type="RuleBase" id="RU369079"/>
    </source>
</evidence>
<comment type="similarity">
    <text evidence="8 9">Belongs to the TRAP transporter small permease family.</text>
</comment>
<feature type="region of interest" description="Disordered" evidence="10">
    <location>
        <begin position="1"/>
        <end position="25"/>
    </location>
</feature>
<keyword evidence="13" id="KW-1185">Reference proteome</keyword>
<keyword evidence="7 9" id="KW-0472">Membrane</keyword>
<protein>
    <recommendedName>
        <fullName evidence="9">TRAP transporter small permease protein</fullName>
    </recommendedName>
</protein>
<dbReference type="EMBL" id="CP027668">
    <property type="protein sequence ID" value="AVO46870.1"/>
    <property type="molecule type" value="Genomic_DNA"/>
</dbReference>
<reference evidence="12 13" key="1">
    <citation type="submission" date="2018-03" db="EMBL/GenBank/DDBJ databases">
        <title>Genome sequencing of Phreatobacter sp.</title>
        <authorList>
            <person name="Kim S.-J."/>
            <person name="Heo J."/>
            <person name="Kwon S.-W."/>
        </authorList>
    </citation>
    <scope>NUCLEOTIDE SEQUENCE [LARGE SCALE GENOMIC DNA]</scope>
    <source>
        <strain evidence="12 13">S-12</strain>
    </source>
</reference>
<evidence type="ECO:0000256" key="2">
    <source>
        <dbReference type="ARBA" id="ARBA00022448"/>
    </source>
</evidence>
<dbReference type="Pfam" id="PF04290">
    <property type="entry name" value="DctQ"/>
    <property type="match status" value="1"/>
</dbReference>
<feature type="domain" description="Tripartite ATP-independent periplasmic transporters DctQ component" evidence="11">
    <location>
        <begin position="66"/>
        <end position="196"/>
    </location>
</feature>
<evidence type="ECO:0000313" key="13">
    <source>
        <dbReference type="Proteomes" id="UP000237889"/>
    </source>
</evidence>
<feature type="transmembrane region" description="Helical" evidence="9">
    <location>
        <begin position="47"/>
        <end position="69"/>
    </location>
</feature>
<feature type="compositionally biased region" description="Low complexity" evidence="10">
    <location>
        <begin position="13"/>
        <end position="24"/>
    </location>
</feature>
<evidence type="ECO:0000256" key="10">
    <source>
        <dbReference type="SAM" id="MobiDB-lite"/>
    </source>
</evidence>
<name>A0A2S0NFC5_9HYPH</name>
<keyword evidence="4 9" id="KW-0997">Cell inner membrane</keyword>